<dbReference type="Pfam" id="PF09416">
    <property type="entry name" value="UPF1_Zn_bind"/>
    <property type="match status" value="1"/>
</dbReference>
<reference evidence="3 4" key="1">
    <citation type="journal article" date="2013" name="Curr. Biol.">
        <title>The Genome of the Foraminiferan Reticulomyxa filosa.</title>
        <authorList>
            <person name="Glockner G."/>
            <person name="Hulsmann N."/>
            <person name="Schleicher M."/>
            <person name="Noegel A.A."/>
            <person name="Eichinger L."/>
            <person name="Gallinger C."/>
            <person name="Pawlowski J."/>
            <person name="Sierra R."/>
            <person name="Euteneuer U."/>
            <person name="Pillet L."/>
            <person name="Moustafa A."/>
            <person name="Platzer M."/>
            <person name="Groth M."/>
            <person name="Szafranski K."/>
            <person name="Schliwa M."/>
        </authorList>
    </citation>
    <scope>NUCLEOTIDE SEQUENCE [LARGE SCALE GENOMIC DNA]</scope>
</reference>
<keyword evidence="1" id="KW-0472">Membrane</keyword>
<dbReference type="GO" id="GO:0003724">
    <property type="term" value="F:RNA helicase activity"/>
    <property type="evidence" value="ECO:0007669"/>
    <property type="project" value="InterPro"/>
</dbReference>
<keyword evidence="4" id="KW-1185">Reference proteome</keyword>
<organism evidence="3 4">
    <name type="scientific">Reticulomyxa filosa</name>
    <dbReference type="NCBI Taxonomy" id="46433"/>
    <lineage>
        <taxon>Eukaryota</taxon>
        <taxon>Sar</taxon>
        <taxon>Rhizaria</taxon>
        <taxon>Retaria</taxon>
        <taxon>Foraminifera</taxon>
        <taxon>Monothalamids</taxon>
        <taxon>Reticulomyxidae</taxon>
        <taxon>Reticulomyxa</taxon>
    </lineage>
</organism>
<sequence length="309" mass="36638">DLLDKGWDPSTWQALIYEKQLLPCLADVPSPKQLTKARLVNDRDIKDLEDLWMSDPSKTWDDLILWNQRQLVQSVSSSYASTQHYSDAYLPLIELEEEADRNECIFQVLFYLKKKKKRKRGTILCYSIYILYIYRLEGMPVEWRLSQVQKTQMARFVLPTTRMNIDWDVRPGMQNWKKAGPKTGVVHDVKHDCEVTLIFKEGTVDFKEGLNEPEPEPFPTDITTGFDIEVVWIGVPYKRMREAVQKLVTDEFAMTEYLLHTLLGNEVKVEKSEYSSNEIKYSFDYIFYIFYLYSVYMYVYVYVYMYILI</sequence>
<dbReference type="Proteomes" id="UP000023152">
    <property type="component" value="Unassembled WGS sequence"/>
</dbReference>
<feature type="non-terminal residue" evidence="3">
    <location>
        <position position="1"/>
    </location>
</feature>
<dbReference type="GO" id="GO:0003723">
    <property type="term" value="F:RNA binding"/>
    <property type="evidence" value="ECO:0007669"/>
    <property type="project" value="InterPro"/>
</dbReference>
<keyword evidence="1" id="KW-1133">Transmembrane helix</keyword>
<protein>
    <recommendedName>
        <fullName evidence="2">Upf1 domain-containing protein</fullName>
    </recommendedName>
</protein>
<dbReference type="AlphaFoldDB" id="X6MXS5"/>
<dbReference type="GO" id="GO:0000184">
    <property type="term" value="P:nuclear-transcribed mRNA catabolic process, nonsense-mediated decay"/>
    <property type="evidence" value="ECO:0007669"/>
    <property type="project" value="InterPro"/>
</dbReference>
<dbReference type="GO" id="GO:0008270">
    <property type="term" value="F:zinc ion binding"/>
    <property type="evidence" value="ECO:0007669"/>
    <property type="project" value="InterPro"/>
</dbReference>
<dbReference type="InterPro" id="IPR018999">
    <property type="entry name" value="UPF1_CH/ZBD"/>
</dbReference>
<proteinExistence type="predicted"/>
<gene>
    <name evidence="3" type="ORF">RFI_18859</name>
</gene>
<dbReference type="GO" id="GO:0005737">
    <property type="term" value="C:cytoplasm"/>
    <property type="evidence" value="ECO:0007669"/>
    <property type="project" value="InterPro"/>
</dbReference>
<comment type="caution">
    <text evidence="3">The sequence shown here is derived from an EMBL/GenBank/DDBJ whole genome shotgun (WGS) entry which is preliminary data.</text>
</comment>
<name>X6MXS5_RETFI</name>
<evidence type="ECO:0000259" key="2">
    <source>
        <dbReference type="Pfam" id="PF09416"/>
    </source>
</evidence>
<evidence type="ECO:0000256" key="1">
    <source>
        <dbReference type="SAM" id="Phobius"/>
    </source>
</evidence>
<dbReference type="OrthoDB" id="6513042at2759"/>
<evidence type="ECO:0000313" key="3">
    <source>
        <dbReference type="EMBL" id="ETO18406.1"/>
    </source>
</evidence>
<feature type="transmembrane region" description="Helical" evidence="1">
    <location>
        <begin position="285"/>
        <end position="307"/>
    </location>
</feature>
<accession>X6MXS5</accession>
<feature type="non-terminal residue" evidence="3">
    <location>
        <position position="309"/>
    </location>
</feature>
<feature type="domain" description="Upf1" evidence="2">
    <location>
        <begin position="4"/>
        <end position="54"/>
    </location>
</feature>
<evidence type="ECO:0000313" key="4">
    <source>
        <dbReference type="Proteomes" id="UP000023152"/>
    </source>
</evidence>
<dbReference type="EMBL" id="ASPP01014972">
    <property type="protein sequence ID" value="ETO18406.1"/>
    <property type="molecule type" value="Genomic_DNA"/>
</dbReference>
<dbReference type="GO" id="GO:0005524">
    <property type="term" value="F:ATP binding"/>
    <property type="evidence" value="ECO:0007669"/>
    <property type="project" value="InterPro"/>
</dbReference>
<keyword evidence="1" id="KW-0812">Transmembrane</keyword>